<reference evidence="2 3" key="1">
    <citation type="journal article" date="2018" name="BMC Genomics">
        <title>The genome of Naegleria lovaniensis, the basis for a comparative approach to unravel pathogenicity factors of the human pathogenic amoeba N. fowleri.</title>
        <authorList>
            <person name="Liechti N."/>
            <person name="Schurch N."/>
            <person name="Bruggmann R."/>
            <person name="Wittwer M."/>
        </authorList>
    </citation>
    <scope>NUCLEOTIDE SEQUENCE [LARGE SCALE GENOMIC DNA]</scope>
    <source>
        <strain evidence="2 3">ATCC 30569</strain>
    </source>
</reference>
<feature type="domain" description="BAG" evidence="1">
    <location>
        <begin position="33"/>
        <end position="81"/>
    </location>
</feature>
<proteinExistence type="predicted"/>
<dbReference type="PROSITE" id="PS51035">
    <property type="entry name" value="BAG"/>
    <property type="match status" value="1"/>
</dbReference>
<keyword evidence="3" id="KW-1185">Reference proteome</keyword>
<dbReference type="Pfam" id="PF02179">
    <property type="entry name" value="BAG"/>
    <property type="match status" value="1"/>
</dbReference>
<dbReference type="InterPro" id="IPR003103">
    <property type="entry name" value="BAG_domain"/>
</dbReference>
<dbReference type="Gene3D" id="1.20.58.120">
    <property type="entry name" value="BAG domain"/>
    <property type="match status" value="1"/>
</dbReference>
<gene>
    <name evidence="2" type="ORF">C9374_001584</name>
</gene>
<dbReference type="SUPFAM" id="SSF63491">
    <property type="entry name" value="BAG domain"/>
    <property type="match status" value="1"/>
</dbReference>
<dbReference type="Proteomes" id="UP000816034">
    <property type="component" value="Unassembled WGS sequence"/>
</dbReference>
<organism evidence="2 3">
    <name type="scientific">Naegleria lovaniensis</name>
    <name type="common">Amoeba</name>
    <dbReference type="NCBI Taxonomy" id="51637"/>
    <lineage>
        <taxon>Eukaryota</taxon>
        <taxon>Discoba</taxon>
        <taxon>Heterolobosea</taxon>
        <taxon>Tetramitia</taxon>
        <taxon>Eutetramitia</taxon>
        <taxon>Vahlkampfiidae</taxon>
        <taxon>Naegleria</taxon>
    </lineage>
</organism>
<dbReference type="RefSeq" id="XP_044551244.1">
    <property type="nucleotide sequence ID" value="XM_044690907.1"/>
</dbReference>
<dbReference type="GO" id="GO:0051087">
    <property type="term" value="F:protein-folding chaperone binding"/>
    <property type="evidence" value="ECO:0007669"/>
    <property type="project" value="InterPro"/>
</dbReference>
<evidence type="ECO:0000313" key="3">
    <source>
        <dbReference type="Proteomes" id="UP000816034"/>
    </source>
</evidence>
<protein>
    <recommendedName>
        <fullName evidence="1">BAG domain-containing protein</fullName>
    </recommendedName>
</protein>
<dbReference type="InterPro" id="IPR036533">
    <property type="entry name" value="BAG_dom_sf"/>
</dbReference>
<accession>A0AA88KRD6</accession>
<evidence type="ECO:0000313" key="2">
    <source>
        <dbReference type="EMBL" id="KAG2387252.1"/>
    </source>
</evidence>
<dbReference type="EMBL" id="PYSW02000013">
    <property type="protein sequence ID" value="KAG2387252.1"/>
    <property type="molecule type" value="Genomic_DNA"/>
</dbReference>
<sequence>MEKKFFEYSEKAQRTLSEANQKMSNTGFKSIQEIRVMSENLFKRIEELDSLDLSLVPTLRQERKEAIRKIQILCDTLDHHVRSVAELDQHNFNFKNSNVTWMSLLQHSYSIESGNATPNLEFLNELSKVDHKDIASSLQTYRLFMNEFHPLSLDVKTRKEEFQKLITDSFKLLLNIVQIVQPFYQQLSPITHAQQVANQFIQTVESQWKTNGLASLANTIVPNSTCTYSQLCAHHVNVLKKTIVQLETSKDSSLLKEVRSIHISQSMKALVKLEMLSNLLNICPVLQSVSELLANNGNHVTSLKQAQSQLQGISKMVENLKYEEGLDDLYYLQIAQTQSSYMFMSSQLPSIISFFTSIEEFSKHNKNW</sequence>
<dbReference type="GeneID" id="68094040"/>
<name>A0AA88KRD6_NAELO</name>
<dbReference type="AlphaFoldDB" id="A0AA88KRD6"/>
<evidence type="ECO:0000259" key="1">
    <source>
        <dbReference type="PROSITE" id="PS51035"/>
    </source>
</evidence>
<comment type="caution">
    <text evidence="2">The sequence shown here is derived from an EMBL/GenBank/DDBJ whole genome shotgun (WGS) entry which is preliminary data.</text>
</comment>